<accession>A0A6B8VPT9</accession>
<evidence type="ECO:0008006" key="3">
    <source>
        <dbReference type="Google" id="ProtNLM"/>
    </source>
</evidence>
<sequence>MKRFLAAMCAVALVGCSPKAEIPPEVSSGAVQTEDIAHINPSAALEIVIPDVDIRASFDEEPCRVKNGAIDPKSMSNACVYTSPDMPYVLPGTDANDLVVVAGHTGAGVPAVFNNLYDGKNDRQTVQEGAKLYIRTVASEGKWLVYRATDFHAPQKETLADNSEIWGAEPTPGRLLTISCVQPANPLAASVRNAVVGWQFEGVAGGNDVGLTTSIGTPNQ</sequence>
<keyword evidence="2" id="KW-1185">Reference proteome</keyword>
<reference evidence="2" key="1">
    <citation type="submission" date="2019-11" db="EMBL/GenBank/DDBJ databases">
        <title>Complete genome sequence of Corynebacterium kalinowskii 1959, a novel Corynebacterium species isolated from soil of a small paddock in Vilsendorf, Germany.</title>
        <authorList>
            <person name="Schaffert L."/>
            <person name="Ruwe M."/>
            <person name="Milse J."/>
            <person name="Hanuschka K."/>
            <person name="Ortseifen V."/>
            <person name="Droste J."/>
            <person name="Brandt D."/>
            <person name="Schlueter L."/>
            <person name="Kutter Y."/>
            <person name="Vinke S."/>
            <person name="Viehoefer P."/>
            <person name="Jacob L."/>
            <person name="Luebke N.-C."/>
            <person name="Schulte-Berndt E."/>
            <person name="Hain C."/>
            <person name="Linder M."/>
            <person name="Schmidt P."/>
            <person name="Wollenschlaeger L."/>
            <person name="Luttermann T."/>
            <person name="Thieme E."/>
            <person name="Hassa J."/>
            <person name="Haak M."/>
            <person name="Wittchen M."/>
            <person name="Mentz A."/>
            <person name="Persicke M."/>
            <person name="Busche T."/>
            <person name="Ruckert C."/>
        </authorList>
    </citation>
    <scope>NUCLEOTIDE SEQUENCE [LARGE SCALE GENOMIC DNA]</scope>
    <source>
        <strain evidence="2">1959</strain>
    </source>
</reference>
<dbReference type="AlphaFoldDB" id="A0A6B8VPT9"/>
<name>A0A6B8VPT9_9CORY</name>
<protein>
    <recommendedName>
        <fullName evidence="3">Sortase</fullName>
    </recommendedName>
</protein>
<dbReference type="InterPro" id="IPR023365">
    <property type="entry name" value="Sortase_dom-sf"/>
</dbReference>
<proteinExistence type="predicted"/>
<dbReference type="EMBL" id="CP046452">
    <property type="protein sequence ID" value="QGU01831.1"/>
    <property type="molecule type" value="Genomic_DNA"/>
</dbReference>
<dbReference type="PROSITE" id="PS51257">
    <property type="entry name" value="PROKAR_LIPOPROTEIN"/>
    <property type="match status" value="1"/>
</dbReference>
<dbReference type="RefSeq" id="WP_231580532.1">
    <property type="nucleotide sequence ID" value="NZ_CP046452.1"/>
</dbReference>
<dbReference type="Proteomes" id="UP000427071">
    <property type="component" value="Chromosome"/>
</dbReference>
<gene>
    <name evidence="1" type="ORF">CKALI_04765</name>
</gene>
<organism evidence="1 2">
    <name type="scientific">Corynebacterium kalinowskii</name>
    <dbReference type="NCBI Taxonomy" id="2675216"/>
    <lineage>
        <taxon>Bacteria</taxon>
        <taxon>Bacillati</taxon>
        <taxon>Actinomycetota</taxon>
        <taxon>Actinomycetes</taxon>
        <taxon>Mycobacteriales</taxon>
        <taxon>Corynebacteriaceae</taxon>
        <taxon>Corynebacterium</taxon>
    </lineage>
</organism>
<dbReference type="KEGG" id="ckw:CKALI_04765"/>
<evidence type="ECO:0000313" key="1">
    <source>
        <dbReference type="EMBL" id="QGU01831.1"/>
    </source>
</evidence>
<dbReference type="Gene3D" id="2.40.260.10">
    <property type="entry name" value="Sortase"/>
    <property type="match status" value="1"/>
</dbReference>
<evidence type="ECO:0000313" key="2">
    <source>
        <dbReference type="Proteomes" id="UP000427071"/>
    </source>
</evidence>